<dbReference type="OrthoDB" id="1934555at2759"/>
<dbReference type="Proteomes" id="UP000189701">
    <property type="component" value="Unplaced"/>
</dbReference>
<gene>
    <name evidence="3" type="primary">LOC104247288</name>
</gene>
<evidence type="ECO:0000256" key="1">
    <source>
        <dbReference type="SAM" id="MobiDB-lite"/>
    </source>
</evidence>
<reference evidence="2" key="1">
    <citation type="journal article" date="2013" name="Genome Biol.">
        <title>Reference genomes and transcriptomes of Nicotiana sylvestris and Nicotiana tomentosiformis.</title>
        <authorList>
            <person name="Sierro N."/>
            <person name="Battey J.N."/>
            <person name="Ouadi S."/>
            <person name="Bovet L."/>
            <person name="Goepfert S."/>
            <person name="Bakaher N."/>
            <person name="Peitsch M.C."/>
            <person name="Ivanov N.V."/>
        </authorList>
    </citation>
    <scope>NUCLEOTIDE SEQUENCE [LARGE SCALE GENOMIC DNA]</scope>
</reference>
<protein>
    <submittedName>
        <fullName evidence="3">Uncharacterized protein At4g00950-like</fullName>
    </submittedName>
</protein>
<dbReference type="AlphaFoldDB" id="A0A1U7YBP2"/>
<proteinExistence type="predicted"/>
<evidence type="ECO:0000313" key="2">
    <source>
        <dbReference type="Proteomes" id="UP000189701"/>
    </source>
</evidence>
<feature type="region of interest" description="Disordered" evidence="1">
    <location>
        <begin position="1"/>
        <end position="30"/>
    </location>
</feature>
<sequence length="209" mass="23631">MASNSTPKLSLSKLPNKPRNNNIPLSTPPIHPSVSIPFQWEEAPGKPIRSTLDQSKVARCLDLPPRLLNEGKITNTPSPTTVLDGPYIGRSFSSFRSAYVGEMEVQKKLDMSSNKDMRLCQIGSCRWESFEENRGGVVKDNFDFSGPLSSTSSTAYDFDTHEKKLLRFRRKGSFLSFSRTNSNLLGGIYENFKQAIPWRWRRAKTQRAL</sequence>
<dbReference type="PANTHER" id="PTHR34371:SF6">
    <property type="entry name" value="MEMBRANE-ASSOCIATED KINASE REGULATOR 6"/>
    <property type="match status" value="1"/>
</dbReference>
<name>A0A1U7YBP2_NICSY</name>
<organism evidence="2 3">
    <name type="scientific">Nicotiana sylvestris</name>
    <name type="common">Wood tobacco</name>
    <name type="synonym">South American tobacco</name>
    <dbReference type="NCBI Taxonomy" id="4096"/>
    <lineage>
        <taxon>Eukaryota</taxon>
        <taxon>Viridiplantae</taxon>
        <taxon>Streptophyta</taxon>
        <taxon>Embryophyta</taxon>
        <taxon>Tracheophyta</taxon>
        <taxon>Spermatophyta</taxon>
        <taxon>Magnoliopsida</taxon>
        <taxon>eudicotyledons</taxon>
        <taxon>Gunneridae</taxon>
        <taxon>Pentapetalae</taxon>
        <taxon>asterids</taxon>
        <taxon>lamiids</taxon>
        <taxon>Solanales</taxon>
        <taxon>Solanaceae</taxon>
        <taxon>Nicotianoideae</taxon>
        <taxon>Nicotianeae</taxon>
        <taxon>Nicotiana</taxon>
    </lineage>
</organism>
<reference evidence="3" key="2">
    <citation type="submission" date="2025-08" db="UniProtKB">
        <authorList>
            <consortium name="RefSeq"/>
        </authorList>
    </citation>
    <scope>IDENTIFICATION</scope>
    <source>
        <tissue evidence="3">Leaf</tissue>
    </source>
</reference>
<dbReference type="PANTHER" id="PTHR34371">
    <property type="entry name" value="OS01G0551000 PROTEIN"/>
    <property type="match status" value="1"/>
</dbReference>
<evidence type="ECO:0000313" key="3">
    <source>
        <dbReference type="RefSeq" id="XP_009801547.1"/>
    </source>
</evidence>
<keyword evidence="2" id="KW-1185">Reference proteome</keyword>
<dbReference type="eggNOG" id="ENOG502S288">
    <property type="taxonomic scope" value="Eukaryota"/>
</dbReference>
<dbReference type="RefSeq" id="XP_009801547.1">
    <property type="nucleotide sequence ID" value="XM_009803245.1"/>
</dbReference>
<accession>A0A1U7YBP2</accession>